<sequence>MGEVLPLAIGIAASPFPVIPVILLLFTDRARAAAWSFLSGWLVGVGGTAAVFVLLAEVVDQSSDTPEWASWLRIVGGVALVAYGVKQWVGRGHHSEQPAWMRQISGASPRAAFRLALLLSAANPKVLLLAAAAGLAIGADDFTARGDVVAVVLFTLVASVSVAIPVLAYTLLGERVLRPLGVARDWLVRNNAAVMAVVLVVIGLLLLQEGITSL</sequence>
<dbReference type="Pfam" id="PF11139">
    <property type="entry name" value="SfLAP"/>
    <property type="match status" value="1"/>
</dbReference>
<dbReference type="Proteomes" id="UP001596138">
    <property type="component" value="Unassembled WGS sequence"/>
</dbReference>
<dbReference type="EMBL" id="JBHSTI010000002">
    <property type="protein sequence ID" value="MFC6236432.1"/>
    <property type="molecule type" value="Genomic_DNA"/>
</dbReference>
<feature type="transmembrane region" description="Helical" evidence="1">
    <location>
        <begin position="149"/>
        <end position="172"/>
    </location>
</feature>
<feature type="transmembrane region" description="Helical" evidence="1">
    <location>
        <begin position="6"/>
        <end position="26"/>
    </location>
</feature>
<keyword evidence="1" id="KW-0812">Transmembrane</keyword>
<feature type="transmembrane region" description="Helical" evidence="1">
    <location>
        <begin position="33"/>
        <end position="56"/>
    </location>
</feature>
<gene>
    <name evidence="2" type="ORF">ACFQGU_00975</name>
</gene>
<comment type="caution">
    <text evidence="2">The sequence shown here is derived from an EMBL/GenBank/DDBJ whole genome shotgun (WGS) entry which is preliminary data.</text>
</comment>
<evidence type="ECO:0000313" key="3">
    <source>
        <dbReference type="Proteomes" id="UP001596138"/>
    </source>
</evidence>
<dbReference type="RefSeq" id="WP_386763478.1">
    <property type="nucleotide sequence ID" value="NZ_JBHSTI010000002.1"/>
</dbReference>
<keyword evidence="1" id="KW-0472">Membrane</keyword>
<feature type="transmembrane region" description="Helical" evidence="1">
    <location>
        <begin position="192"/>
        <end position="211"/>
    </location>
</feature>
<protein>
    <submittedName>
        <fullName evidence="2">GAP family protein</fullName>
    </submittedName>
</protein>
<proteinExistence type="predicted"/>
<keyword evidence="3" id="KW-1185">Reference proteome</keyword>
<reference evidence="3" key="1">
    <citation type="journal article" date="2019" name="Int. J. Syst. Evol. Microbiol.">
        <title>The Global Catalogue of Microorganisms (GCM) 10K type strain sequencing project: providing services to taxonomists for standard genome sequencing and annotation.</title>
        <authorList>
            <consortium name="The Broad Institute Genomics Platform"/>
            <consortium name="The Broad Institute Genome Sequencing Center for Infectious Disease"/>
            <person name="Wu L."/>
            <person name="Ma J."/>
        </authorList>
    </citation>
    <scope>NUCLEOTIDE SEQUENCE [LARGE SCALE GENOMIC DNA]</scope>
    <source>
        <strain evidence="3">CGMCC 4.7317</strain>
    </source>
</reference>
<evidence type="ECO:0000313" key="2">
    <source>
        <dbReference type="EMBL" id="MFC6236432.1"/>
    </source>
</evidence>
<feature type="transmembrane region" description="Helical" evidence="1">
    <location>
        <begin position="111"/>
        <end position="137"/>
    </location>
</feature>
<organism evidence="2 3">
    <name type="scientific">Longivirga aurantiaca</name>
    <dbReference type="NCBI Taxonomy" id="1837743"/>
    <lineage>
        <taxon>Bacteria</taxon>
        <taxon>Bacillati</taxon>
        <taxon>Actinomycetota</taxon>
        <taxon>Actinomycetes</taxon>
        <taxon>Sporichthyales</taxon>
        <taxon>Sporichthyaceae</taxon>
        <taxon>Longivirga</taxon>
    </lineage>
</organism>
<feature type="transmembrane region" description="Helical" evidence="1">
    <location>
        <begin position="68"/>
        <end position="85"/>
    </location>
</feature>
<name>A0ABW1SVK1_9ACTN</name>
<keyword evidence="1" id="KW-1133">Transmembrane helix</keyword>
<accession>A0ABW1SVK1</accession>
<dbReference type="InterPro" id="IPR021315">
    <property type="entry name" value="Gap/Sap"/>
</dbReference>
<evidence type="ECO:0000256" key="1">
    <source>
        <dbReference type="SAM" id="Phobius"/>
    </source>
</evidence>